<feature type="region of interest" description="Disordered" evidence="8">
    <location>
        <begin position="317"/>
        <end position="353"/>
    </location>
</feature>
<gene>
    <name evidence="11" type="ORF">H5410_038816</name>
</gene>
<dbReference type="NCBIfam" id="TIGR01772">
    <property type="entry name" value="MDH_euk_gproteo"/>
    <property type="match status" value="1"/>
</dbReference>
<comment type="subunit">
    <text evidence="2">Homodimer.</text>
</comment>
<dbReference type="InterPro" id="IPR022383">
    <property type="entry name" value="Lactate/malate_DH_C"/>
</dbReference>
<dbReference type="OrthoDB" id="1644512at2759"/>
<dbReference type="PANTHER" id="PTHR11540:SF58">
    <property type="entry name" value="MALATE DEHYDROGENASE 1, MITOCHONDRIAL-RELATED"/>
    <property type="match status" value="1"/>
</dbReference>
<feature type="domain" description="Lactate/malate dehydrogenase C-terminal" evidence="10">
    <location>
        <begin position="835"/>
        <end position="998"/>
    </location>
</feature>
<dbReference type="Pfam" id="PF00056">
    <property type="entry name" value="Ldh_1_N"/>
    <property type="match status" value="1"/>
</dbReference>
<feature type="compositionally biased region" description="Polar residues" evidence="8">
    <location>
        <begin position="83"/>
        <end position="109"/>
    </location>
</feature>
<dbReference type="GO" id="GO:0006099">
    <property type="term" value="P:tricarboxylic acid cycle"/>
    <property type="evidence" value="ECO:0007669"/>
    <property type="project" value="UniProtKB-KW"/>
</dbReference>
<dbReference type="SUPFAM" id="SSF51735">
    <property type="entry name" value="NAD(P)-binding Rossmann-fold domains"/>
    <property type="match status" value="1"/>
</dbReference>
<feature type="region of interest" description="Disordered" evidence="8">
    <location>
        <begin position="74"/>
        <end position="109"/>
    </location>
</feature>
<evidence type="ECO:0000256" key="7">
    <source>
        <dbReference type="ARBA" id="ARBA00048313"/>
    </source>
</evidence>
<feature type="domain" description="Lactate/malate dehydrogenase N-terminal" evidence="9">
    <location>
        <begin position="691"/>
        <end position="833"/>
    </location>
</feature>
<comment type="catalytic activity">
    <reaction evidence="7">
        <text>(S)-malate + NAD(+) = oxaloacetate + NADH + H(+)</text>
        <dbReference type="Rhea" id="RHEA:21432"/>
        <dbReference type="ChEBI" id="CHEBI:15378"/>
        <dbReference type="ChEBI" id="CHEBI:15589"/>
        <dbReference type="ChEBI" id="CHEBI:16452"/>
        <dbReference type="ChEBI" id="CHEBI:57540"/>
        <dbReference type="ChEBI" id="CHEBI:57945"/>
        <dbReference type="EC" id="1.1.1.37"/>
    </reaction>
</comment>
<evidence type="ECO:0000256" key="3">
    <source>
        <dbReference type="ARBA" id="ARBA00012995"/>
    </source>
</evidence>
<dbReference type="InterPro" id="IPR010097">
    <property type="entry name" value="Malate_DH_type1"/>
</dbReference>
<proteinExistence type="inferred from homology"/>
<organism evidence="11 12">
    <name type="scientific">Solanum commersonii</name>
    <name type="common">Commerson's wild potato</name>
    <name type="synonym">Commerson's nightshade</name>
    <dbReference type="NCBI Taxonomy" id="4109"/>
    <lineage>
        <taxon>Eukaryota</taxon>
        <taxon>Viridiplantae</taxon>
        <taxon>Streptophyta</taxon>
        <taxon>Embryophyta</taxon>
        <taxon>Tracheophyta</taxon>
        <taxon>Spermatophyta</taxon>
        <taxon>Magnoliopsida</taxon>
        <taxon>eudicotyledons</taxon>
        <taxon>Gunneridae</taxon>
        <taxon>Pentapetalae</taxon>
        <taxon>asterids</taxon>
        <taxon>lamiids</taxon>
        <taxon>Solanales</taxon>
        <taxon>Solanaceae</taxon>
        <taxon>Solanoideae</taxon>
        <taxon>Solaneae</taxon>
        <taxon>Solanum</taxon>
    </lineage>
</organism>
<keyword evidence="6" id="KW-0520">NAD</keyword>
<dbReference type="Proteomes" id="UP000824120">
    <property type="component" value="Chromosome 7"/>
</dbReference>
<protein>
    <recommendedName>
        <fullName evidence="3">malate dehydrogenase</fullName>
        <ecNumber evidence="3">1.1.1.37</ecNumber>
    </recommendedName>
</protein>
<accession>A0A9J5YDD2</accession>
<keyword evidence="5" id="KW-0560">Oxidoreductase</keyword>
<dbReference type="InterPro" id="IPR015955">
    <property type="entry name" value="Lactate_DH/Glyco_Ohase_4_C"/>
</dbReference>
<dbReference type="SUPFAM" id="SSF56327">
    <property type="entry name" value="LDH C-terminal domain-like"/>
    <property type="match status" value="1"/>
</dbReference>
<dbReference type="GO" id="GO:0030060">
    <property type="term" value="F:L-malate dehydrogenase (NAD+) activity"/>
    <property type="evidence" value="ECO:0007669"/>
    <property type="project" value="UniProtKB-EC"/>
</dbReference>
<dbReference type="FunFam" id="3.40.50.720:FF:000013">
    <property type="entry name" value="Malate dehydrogenase"/>
    <property type="match status" value="1"/>
</dbReference>
<dbReference type="EMBL" id="JACXVP010000007">
    <property type="protein sequence ID" value="KAG5597584.1"/>
    <property type="molecule type" value="Genomic_DNA"/>
</dbReference>
<dbReference type="InterPro" id="IPR036291">
    <property type="entry name" value="NAD(P)-bd_dom_sf"/>
</dbReference>
<comment type="caution">
    <text evidence="11">The sequence shown here is derived from an EMBL/GenBank/DDBJ whole genome shotgun (WGS) entry which is preliminary data.</text>
</comment>
<dbReference type="AlphaFoldDB" id="A0A9J5YDD2"/>
<evidence type="ECO:0000256" key="5">
    <source>
        <dbReference type="ARBA" id="ARBA00023002"/>
    </source>
</evidence>
<evidence type="ECO:0000256" key="4">
    <source>
        <dbReference type="ARBA" id="ARBA00022532"/>
    </source>
</evidence>
<evidence type="ECO:0000256" key="2">
    <source>
        <dbReference type="ARBA" id="ARBA00011738"/>
    </source>
</evidence>
<dbReference type="GO" id="GO:0005739">
    <property type="term" value="C:mitochondrion"/>
    <property type="evidence" value="ECO:0007669"/>
    <property type="project" value="TreeGrafter"/>
</dbReference>
<keyword evidence="4" id="KW-0816">Tricarboxylic acid cycle</keyword>
<evidence type="ECO:0000259" key="10">
    <source>
        <dbReference type="Pfam" id="PF02866"/>
    </source>
</evidence>
<dbReference type="Pfam" id="PF02866">
    <property type="entry name" value="Ldh_1_C"/>
    <property type="match status" value="1"/>
</dbReference>
<dbReference type="Gene3D" id="3.90.110.10">
    <property type="entry name" value="Lactate dehydrogenase/glycoside hydrolase, family 4, C-terminal"/>
    <property type="match status" value="1"/>
</dbReference>
<name>A0A9J5YDD2_SOLCO</name>
<feature type="compositionally biased region" description="Basic and acidic residues" evidence="8">
    <location>
        <begin position="167"/>
        <end position="182"/>
    </location>
</feature>
<keyword evidence="12" id="KW-1185">Reference proteome</keyword>
<evidence type="ECO:0000259" key="9">
    <source>
        <dbReference type="Pfam" id="PF00056"/>
    </source>
</evidence>
<dbReference type="InterPro" id="IPR001236">
    <property type="entry name" value="Lactate/malate_DH_N"/>
</dbReference>
<evidence type="ECO:0000313" key="12">
    <source>
        <dbReference type="Proteomes" id="UP000824120"/>
    </source>
</evidence>
<evidence type="ECO:0000256" key="8">
    <source>
        <dbReference type="SAM" id="MobiDB-lite"/>
    </source>
</evidence>
<dbReference type="FunFam" id="3.90.110.10:FF:000001">
    <property type="entry name" value="Malate dehydrogenase"/>
    <property type="match status" value="1"/>
</dbReference>
<dbReference type="PANTHER" id="PTHR11540">
    <property type="entry name" value="MALATE AND LACTATE DEHYDROGENASE"/>
    <property type="match status" value="1"/>
</dbReference>
<feature type="region of interest" description="Disordered" evidence="8">
    <location>
        <begin position="160"/>
        <end position="182"/>
    </location>
</feature>
<evidence type="ECO:0000256" key="1">
    <source>
        <dbReference type="ARBA" id="ARBA00008824"/>
    </source>
</evidence>
<dbReference type="Gene3D" id="3.40.50.720">
    <property type="entry name" value="NAD(P)-binding Rossmann-like Domain"/>
    <property type="match status" value="1"/>
</dbReference>
<sequence length="1002" mass="107919">MEKNRSKSWVGNIYHKFEAVCQEVDEFVTKDTVKYVENQVQTVGANMKKFYSGVVPDFLIPVDSNVKKEAQAVNEKPKHAVGTHTSSVANTTQNPIQEKSCQNQNSLKSHAASTSTELDGVVASEEAEIDVSVGNECATAICKYSCKFFKENITREEALVVDEPSTSEDRVSSESCSDKDSKDTMCYDDKCFSDVSSSQSILQDDMVGEEQPLAKGSSSFLDILSLSQLTASMNEKMFDSSPDAINCISNVPSSQMVLQRNITREVEPVADQSNSFGEMALSKSLPFSMGESRGNSTMTKLRHPTSNYDTELRTFPEDESISNASITPTNLQDNITSEDQLASKESSSVEDKTLPQTPAFASVIPPSRNDAGFGVSTTVNKSFLGDVTFVFEESSTTLALKDAPSTLQSSELVLSRVMENKSMDVDSGISNCSLLKESSSLSTSSIRNCMQEAESDLSISTGHSSALSTSLASANNVVSVIPALSSTPLTDFSEVNASSSHELVGNGRSVQNDFECCPSPQLICPAEIGCMNDSSIDLPGMETIDLTDKEIPKESCALIDYKLHHLVSSRPRKYKSYKELIQEAFAPRKRRIKEYEQLAVLYADVDAETSQHVELSQLPSLPSPCLHSMQSSTCNICEPEWELLFYLFLISFVYSEMRTSMLKSIVRRSSIAGVSYVSRRGFASGSAPERKVAVLGAAGGIGQPLSLLMKLNPLVSSLSLYDIAGTPGVAADVSHINTRSEVVGFAGEEQLGKALEGADIVIIPAGVPRKPGMTRDDLFNINAGIVKSLCTAIAKYCPNALVNMISNPVNSTVPIAAEVFKKAGTYDEKKLFGVTMLDVVRAKTFYAGKAEVNVAEVNLPVVGGHAGITILPLFSQATPKANLSNEEIVALTKRTQDGGTEVVEAKAGKGSATLSMAYAGAIFADACLKGLNGVPDVVECAFVQSNVTELPFFASKVRLGKNGVEEVLGLGPLNDYEKQGLEALKPELLSSIEKGIKFAKEN</sequence>
<dbReference type="CDD" id="cd01337">
    <property type="entry name" value="MDH_glyoxysomal_mitochondrial"/>
    <property type="match status" value="1"/>
</dbReference>
<evidence type="ECO:0000313" key="11">
    <source>
        <dbReference type="EMBL" id="KAG5597584.1"/>
    </source>
</evidence>
<evidence type="ECO:0000256" key="6">
    <source>
        <dbReference type="ARBA" id="ARBA00023027"/>
    </source>
</evidence>
<dbReference type="PROSITE" id="PS00068">
    <property type="entry name" value="MDH"/>
    <property type="match status" value="1"/>
</dbReference>
<dbReference type="EC" id="1.1.1.37" evidence="3"/>
<feature type="compositionally biased region" description="Polar residues" evidence="8">
    <location>
        <begin position="321"/>
        <end position="346"/>
    </location>
</feature>
<comment type="similarity">
    <text evidence="1">Belongs to the LDH/MDH superfamily. MDH type 1 family.</text>
</comment>
<dbReference type="InterPro" id="IPR001252">
    <property type="entry name" value="Malate_DH_AS"/>
</dbReference>
<dbReference type="GO" id="GO:0006108">
    <property type="term" value="P:malate metabolic process"/>
    <property type="evidence" value="ECO:0007669"/>
    <property type="project" value="InterPro"/>
</dbReference>
<reference evidence="11 12" key="1">
    <citation type="submission" date="2020-09" db="EMBL/GenBank/DDBJ databases">
        <title>De no assembly of potato wild relative species, Solanum commersonii.</title>
        <authorList>
            <person name="Cho K."/>
        </authorList>
    </citation>
    <scope>NUCLEOTIDE SEQUENCE [LARGE SCALE GENOMIC DNA]</scope>
    <source>
        <strain evidence="11">LZ3.2</strain>
        <tissue evidence="11">Leaf</tissue>
    </source>
</reference>